<feature type="domain" description="Glycerophosphoryl diester phosphodiesterase membrane" evidence="2">
    <location>
        <begin position="132"/>
        <end position="256"/>
    </location>
</feature>
<dbReference type="RefSeq" id="WP_187714762.1">
    <property type="nucleotide sequence ID" value="NZ_BAABJC010000001.1"/>
</dbReference>
<feature type="transmembrane region" description="Helical" evidence="1">
    <location>
        <begin position="178"/>
        <end position="211"/>
    </location>
</feature>
<proteinExistence type="predicted"/>
<gene>
    <name evidence="3" type="ORF">H9L15_00120</name>
</gene>
<evidence type="ECO:0000313" key="3">
    <source>
        <dbReference type="EMBL" id="QNP43332.1"/>
    </source>
</evidence>
<accession>A0ABX6T363</accession>
<keyword evidence="4" id="KW-1185">Reference proteome</keyword>
<organism evidence="3 4">
    <name type="scientific">Sphingomonas daechungensis</name>
    <dbReference type="NCBI Taxonomy" id="1176646"/>
    <lineage>
        <taxon>Bacteria</taxon>
        <taxon>Pseudomonadati</taxon>
        <taxon>Pseudomonadota</taxon>
        <taxon>Alphaproteobacteria</taxon>
        <taxon>Sphingomonadales</taxon>
        <taxon>Sphingomonadaceae</taxon>
        <taxon>Sphingomonas</taxon>
    </lineage>
</organism>
<evidence type="ECO:0000256" key="1">
    <source>
        <dbReference type="SAM" id="Phobius"/>
    </source>
</evidence>
<dbReference type="EMBL" id="CP060780">
    <property type="protein sequence ID" value="QNP43332.1"/>
    <property type="molecule type" value="Genomic_DNA"/>
</dbReference>
<feature type="transmembrane region" description="Helical" evidence="1">
    <location>
        <begin position="98"/>
        <end position="119"/>
    </location>
</feature>
<feature type="transmembrane region" description="Helical" evidence="1">
    <location>
        <begin position="131"/>
        <end position="157"/>
    </location>
</feature>
<evidence type="ECO:0000259" key="2">
    <source>
        <dbReference type="Pfam" id="PF10110"/>
    </source>
</evidence>
<dbReference type="Pfam" id="PF10110">
    <property type="entry name" value="GPDPase_memb"/>
    <property type="match status" value="1"/>
</dbReference>
<keyword evidence="1" id="KW-1133">Transmembrane helix</keyword>
<name>A0ABX6T363_9SPHN</name>
<dbReference type="Proteomes" id="UP000516134">
    <property type="component" value="Chromosome"/>
</dbReference>
<reference evidence="3 4" key="1">
    <citation type="submission" date="2020-08" db="EMBL/GenBank/DDBJ databases">
        <title>Genome sequence of Sphingomonas daechungensis KACC 18115T.</title>
        <authorList>
            <person name="Hyun D.-W."/>
            <person name="Bae J.-W."/>
        </authorList>
    </citation>
    <scope>NUCLEOTIDE SEQUENCE [LARGE SCALE GENOMIC DNA]</scope>
    <source>
        <strain evidence="3 4">KACC 18115</strain>
    </source>
</reference>
<evidence type="ECO:0000313" key="4">
    <source>
        <dbReference type="Proteomes" id="UP000516134"/>
    </source>
</evidence>
<feature type="transmembrane region" description="Helical" evidence="1">
    <location>
        <begin position="217"/>
        <end position="243"/>
    </location>
</feature>
<keyword evidence="1" id="KW-0472">Membrane</keyword>
<protein>
    <submittedName>
        <fullName evidence="3">Glycerophosphoryl diester phosphodiesterase membrane domain-containing protein</fullName>
    </submittedName>
</protein>
<keyword evidence="1" id="KW-0812">Transmembrane</keyword>
<dbReference type="InterPro" id="IPR018476">
    <property type="entry name" value="GlyceroP-diester-Pdiesterase_M"/>
</dbReference>
<sequence length="264" mass="28207">MTSKLSISRAWDETRALLQSDGKLFATVALALLVLPGLVANLFMPTPKVGEFPAPGAWVAVLLVAMLIAIVGQLALAKLAMGNRLTVGEVITSSFARMPVYFISQMIWGLPFAILFVGIGRTLQAQPGGALALLFLVVLVAFFFVVIRMVLTGPIAVAEQIGPVEIVKRSWNLTAGNWWRLFAFLMIFLIGAAILILATFSILGLVVRMVFGEMEPFTVGALLVSLAGEIVQAGVYVVLMVMLARLYVQASGQEAQASVPSSGI</sequence>
<feature type="transmembrane region" description="Helical" evidence="1">
    <location>
        <begin position="24"/>
        <end position="44"/>
    </location>
</feature>
<feature type="transmembrane region" description="Helical" evidence="1">
    <location>
        <begin position="56"/>
        <end position="77"/>
    </location>
</feature>